<dbReference type="Gene3D" id="3.40.50.1000">
    <property type="entry name" value="HAD superfamily/HAD-like"/>
    <property type="match status" value="1"/>
</dbReference>
<organism evidence="4 5">
    <name type="scientific">Candidatus Rhodoblastus alkanivorans</name>
    <dbReference type="NCBI Taxonomy" id="2954117"/>
    <lineage>
        <taxon>Bacteria</taxon>
        <taxon>Pseudomonadati</taxon>
        <taxon>Pseudomonadota</taxon>
        <taxon>Alphaproteobacteria</taxon>
        <taxon>Hyphomicrobiales</taxon>
        <taxon>Rhodoblastaceae</taxon>
        <taxon>Rhodoblastus</taxon>
    </lineage>
</organism>
<protein>
    <recommendedName>
        <fullName evidence="3">(S)-2-haloacid dehalogenase</fullName>
        <ecNumber evidence="3">3.8.1.2</ecNumber>
    </recommendedName>
    <alternativeName>
        <fullName evidence="3">2-haloalkanoic acid dehalogenase</fullName>
    </alternativeName>
    <alternativeName>
        <fullName evidence="3">Halocarboxylic acid halidohydrolase</fullName>
    </alternativeName>
    <alternativeName>
        <fullName evidence="3">L-2-haloacid dehalogenase</fullName>
    </alternativeName>
</protein>
<comment type="catalytic activity">
    <reaction evidence="3">
        <text>an (S)-2-haloacid + H2O = a (2R)-2-hydroxycarboxylate + a halide anion + H(+)</text>
        <dbReference type="Rhea" id="RHEA:11192"/>
        <dbReference type="ChEBI" id="CHEBI:15377"/>
        <dbReference type="ChEBI" id="CHEBI:15378"/>
        <dbReference type="ChEBI" id="CHEBI:16042"/>
        <dbReference type="ChEBI" id="CHEBI:58314"/>
        <dbReference type="ChEBI" id="CHEBI:137405"/>
        <dbReference type="EC" id="3.8.1.2"/>
    </reaction>
</comment>
<proteinExistence type="inferred from homology"/>
<dbReference type="PANTHER" id="PTHR43316">
    <property type="entry name" value="HYDROLASE, HALOACID DELAHOGENASE-RELATED"/>
    <property type="match status" value="1"/>
</dbReference>
<dbReference type="PANTHER" id="PTHR43316:SF3">
    <property type="entry name" value="HALOACID DEHALOGENASE, TYPE II (AFU_ORTHOLOGUE AFUA_2G07750)-RELATED"/>
    <property type="match status" value="1"/>
</dbReference>
<accession>A0ABS9ZC93</accession>
<dbReference type="NCBIfam" id="TIGR01493">
    <property type="entry name" value="HAD-SF-IA-v2"/>
    <property type="match status" value="1"/>
</dbReference>
<dbReference type="InterPro" id="IPR023214">
    <property type="entry name" value="HAD_sf"/>
</dbReference>
<dbReference type="PRINTS" id="PR00413">
    <property type="entry name" value="HADHALOGNASE"/>
</dbReference>
<keyword evidence="5" id="KW-1185">Reference proteome</keyword>
<evidence type="ECO:0000256" key="2">
    <source>
        <dbReference type="ARBA" id="ARBA00022801"/>
    </source>
</evidence>
<evidence type="ECO:0000313" key="4">
    <source>
        <dbReference type="EMBL" id="MCI4684586.1"/>
    </source>
</evidence>
<dbReference type="InterPro" id="IPR006328">
    <property type="entry name" value="2-HAD"/>
</dbReference>
<dbReference type="SFLD" id="SFLDG01129">
    <property type="entry name" value="C1.5:_HAD__Beta-PGM__Phosphata"/>
    <property type="match status" value="1"/>
</dbReference>
<dbReference type="NCBIfam" id="TIGR01428">
    <property type="entry name" value="HAD_type_II"/>
    <property type="match status" value="1"/>
</dbReference>
<dbReference type="SFLD" id="SFLDG01135">
    <property type="entry name" value="C1.5.6:_HAD__Beta-PGM__Phospha"/>
    <property type="match status" value="1"/>
</dbReference>
<dbReference type="Proteomes" id="UP001139104">
    <property type="component" value="Unassembled WGS sequence"/>
</dbReference>
<comment type="function">
    <text evidence="3">Catalyzes the hydrolytic dehalogenation of small (S)-2-haloalkanoic acids to yield the corresponding (R)-2-hydroxyalkanoic acids.</text>
</comment>
<dbReference type="EC" id="3.8.1.2" evidence="3"/>
<evidence type="ECO:0000256" key="1">
    <source>
        <dbReference type="ARBA" id="ARBA00008106"/>
    </source>
</evidence>
<dbReference type="InterPro" id="IPR006439">
    <property type="entry name" value="HAD-SF_hydro_IA"/>
</dbReference>
<reference evidence="4" key="1">
    <citation type="journal article" date="2022" name="ISME J.">
        <title>Identification of active gaseous-alkane degraders at natural gas seeps.</title>
        <authorList>
            <person name="Farhan Ul Haque M."/>
            <person name="Hernandez M."/>
            <person name="Crombie A.T."/>
            <person name="Murrell J.C."/>
        </authorList>
    </citation>
    <scope>NUCLEOTIDE SEQUENCE</scope>
    <source>
        <strain evidence="4">PC2</strain>
    </source>
</reference>
<dbReference type="SUPFAM" id="SSF56784">
    <property type="entry name" value="HAD-like"/>
    <property type="match status" value="1"/>
</dbReference>
<dbReference type="SFLD" id="SFLDS00003">
    <property type="entry name" value="Haloacid_Dehalogenase"/>
    <property type="match status" value="1"/>
</dbReference>
<comment type="similarity">
    <text evidence="1 3">Belongs to the HAD-like hydrolase superfamily. S-2-haloalkanoic acid dehalogenase family.</text>
</comment>
<dbReference type="RefSeq" id="WP_243068477.1">
    <property type="nucleotide sequence ID" value="NZ_JAIVFK010000001.1"/>
</dbReference>
<evidence type="ECO:0000256" key="3">
    <source>
        <dbReference type="RuleBase" id="RU368077"/>
    </source>
</evidence>
<sequence>MAEKTFPLYVFDAYGTLFDVHSAVARHRGLVGEQAERLSEIWRVKQLEYTWTRSLMGAYRDFDALTAEALDFAAARCGGLSAEACEKLLDAYRTLDAFPDAAPALRRLRERGAKAVILSNGAPATLARAVAAAGLRDLLDESLSADSVIRFKTAAEVYALVGARYGTTPEQVSFQSSNRWDIAGAAQFGFNTVWINRAGAPDEYRDLPPARVISSLASL</sequence>
<name>A0ABS9ZC93_9HYPH</name>
<dbReference type="Pfam" id="PF00702">
    <property type="entry name" value="Hydrolase"/>
    <property type="match status" value="1"/>
</dbReference>
<dbReference type="InterPro" id="IPR036412">
    <property type="entry name" value="HAD-like_sf"/>
</dbReference>
<keyword evidence="2 3" id="KW-0378">Hydrolase</keyword>
<dbReference type="InterPro" id="IPR023198">
    <property type="entry name" value="PGP-like_dom2"/>
</dbReference>
<comment type="caution">
    <text evidence="4">The sequence shown here is derived from an EMBL/GenBank/DDBJ whole genome shotgun (WGS) entry which is preliminary data.</text>
</comment>
<dbReference type="Gene3D" id="1.10.150.240">
    <property type="entry name" value="Putative phosphatase, domain 2"/>
    <property type="match status" value="1"/>
</dbReference>
<evidence type="ECO:0000313" key="5">
    <source>
        <dbReference type="Proteomes" id="UP001139104"/>
    </source>
</evidence>
<dbReference type="SFLD" id="SFLDF00045">
    <property type="entry name" value="2-haloacid_dehalogenase"/>
    <property type="match status" value="1"/>
</dbReference>
<dbReference type="InterPro" id="IPR051540">
    <property type="entry name" value="S-2-haloacid_dehalogenase"/>
</dbReference>
<dbReference type="EMBL" id="JAIVFP010000001">
    <property type="protein sequence ID" value="MCI4684586.1"/>
    <property type="molecule type" value="Genomic_DNA"/>
</dbReference>
<dbReference type="CDD" id="cd02588">
    <property type="entry name" value="HAD_L2-DEX"/>
    <property type="match status" value="1"/>
</dbReference>
<gene>
    <name evidence="4" type="ORF">K2U94_17735</name>
</gene>